<dbReference type="GO" id="GO:0051996">
    <property type="term" value="F:squalene synthase [NAD(P)H] activity"/>
    <property type="evidence" value="ECO:0007669"/>
    <property type="project" value="InterPro"/>
</dbReference>
<evidence type="ECO:0000313" key="3">
    <source>
        <dbReference type="Proteomes" id="UP000277145"/>
    </source>
</evidence>
<reference evidence="2 3" key="1">
    <citation type="submission" date="2018-08" db="EMBL/GenBank/DDBJ databases">
        <title>Genome Sequences of Legionella pneumophila subsp. pneumophila Isolates, Recovered from a Drinking Water System in a Large Builging.</title>
        <authorList>
            <person name="Gomez-Alvarez V."/>
            <person name="Boczek L."/>
            <person name="King D."/>
            <person name="Pemberton A."/>
            <person name="Pfaller S."/>
            <person name="Rodgers M."/>
            <person name="Santodomingo J."/>
            <person name="Revetta R."/>
        </authorList>
    </citation>
    <scope>NUCLEOTIDE SEQUENCE [LARGE SCALE GENOMIC DNA]</scope>
    <source>
        <strain evidence="2 3">L01C.1</strain>
    </source>
</reference>
<dbReference type="AlphaFoldDB" id="A0A3A6VWB6"/>
<dbReference type="Proteomes" id="UP000277145">
    <property type="component" value="Unassembled WGS sequence"/>
</dbReference>
<dbReference type="PROSITE" id="PS01044">
    <property type="entry name" value="SQUALEN_PHYTOEN_SYN_1"/>
    <property type="match status" value="1"/>
</dbReference>
<sequence length="346" mass="40137">MMVMRSFSFYYQHLENVSRSFSFCISQLTSPAKEWVALSYLLLRVADSIEDAKWQDLQTQSDSFAAFKSFLVQTPANDQFTKWLSSFPSQLPLGEKQLLCAVPLLLEEKDNLPESIKQSVIKTILQVVDGMHYFLNHYHMEGKIVFPSLVTTNQYCFFVAGLVGKLLSHIFTDLLSNFKWTATLLNQAFHFGFFLQKINLLKDKVDDETSGRYFISSENSLRESLVIHAHHSLAYVKSIPIIEGRPYRLFCAWSLFIGLASLKWLDKYGHRQKIKPRETYYLVNQINQLIDDNRALEKLFNSYLPGQYEEGSRYASESTKKIPTWFKKIYDGEMDSLTLFDLDIEV</sequence>
<dbReference type="Gene3D" id="1.10.600.10">
    <property type="entry name" value="Farnesyl Diphosphate Synthase"/>
    <property type="match status" value="1"/>
</dbReference>
<organism evidence="2 3">
    <name type="scientific">Legionella pneumophila subsp. pneumophila</name>
    <dbReference type="NCBI Taxonomy" id="91891"/>
    <lineage>
        <taxon>Bacteria</taxon>
        <taxon>Pseudomonadati</taxon>
        <taxon>Pseudomonadota</taxon>
        <taxon>Gammaproteobacteria</taxon>
        <taxon>Legionellales</taxon>
        <taxon>Legionellaceae</taxon>
        <taxon>Legionella</taxon>
    </lineage>
</organism>
<proteinExistence type="predicted"/>
<dbReference type="InterPro" id="IPR044844">
    <property type="entry name" value="Trans_IPPS_euk-type"/>
</dbReference>
<evidence type="ECO:0000313" key="2">
    <source>
        <dbReference type="EMBL" id="RJY33946.1"/>
    </source>
</evidence>
<dbReference type="InterPro" id="IPR002060">
    <property type="entry name" value="Squ/phyt_synthse"/>
</dbReference>
<protein>
    <submittedName>
        <fullName evidence="2">Peptide ABC transporter substrate-binding protein</fullName>
    </submittedName>
</protein>
<dbReference type="Pfam" id="PF00494">
    <property type="entry name" value="SQS_PSY"/>
    <property type="match status" value="1"/>
</dbReference>
<dbReference type="GO" id="GO:0045338">
    <property type="term" value="P:farnesyl diphosphate metabolic process"/>
    <property type="evidence" value="ECO:0007669"/>
    <property type="project" value="InterPro"/>
</dbReference>
<name>A0A3A6VWB6_LEGPN</name>
<keyword evidence="1" id="KW-0808">Transferase</keyword>
<dbReference type="PANTHER" id="PTHR11626:SF2">
    <property type="entry name" value="SQUALENE SYNTHASE"/>
    <property type="match status" value="1"/>
</dbReference>
<evidence type="ECO:0000256" key="1">
    <source>
        <dbReference type="ARBA" id="ARBA00022679"/>
    </source>
</evidence>
<comment type="caution">
    <text evidence="2">The sequence shown here is derived from an EMBL/GenBank/DDBJ whole genome shotgun (WGS) entry which is preliminary data.</text>
</comment>
<dbReference type="InterPro" id="IPR019845">
    <property type="entry name" value="Squalene/phytoene_synthase_CS"/>
</dbReference>
<dbReference type="SUPFAM" id="SSF48576">
    <property type="entry name" value="Terpenoid synthases"/>
    <property type="match status" value="1"/>
</dbReference>
<dbReference type="InterPro" id="IPR008949">
    <property type="entry name" value="Isoprenoid_synthase_dom_sf"/>
</dbReference>
<gene>
    <name evidence="2" type="ORF">D1H98_03885</name>
</gene>
<dbReference type="PANTHER" id="PTHR11626">
    <property type="entry name" value="FARNESYL-DIPHOSPHATE FARNESYLTRANSFERASE"/>
    <property type="match status" value="1"/>
</dbReference>
<accession>A0A3A6VWB6</accession>
<dbReference type="EMBL" id="QWDR01000001">
    <property type="protein sequence ID" value="RJY33946.1"/>
    <property type="molecule type" value="Genomic_DNA"/>
</dbReference>